<feature type="domain" description="CENP-V/GFA" evidence="5">
    <location>
        <begin position="6"/>
        <end position="118"/>
    </location>
</feature>
<dbReference type="PROSITE" id="PS51891">
    <property type="entry name" value="CENP_V_GFA"/>
    <property type="match status" value="1"/>
</dbReference>
<keyword evidence="4" id="KW-0456">Lyase</keyword>
<evidence type="ECO:0000313" key="7">
    <source>
        <dbReference type="Proteomes" id="UP001610446"/>
    </source>
</evidence>
<evidence type="ECO:0000259" key="5">
    <source>
        <dbReference type="PROSITE" id="PS51891"/>
    </source>
</evidence>
<evidence type="ECO:0000256" key="4">
    <source>
        <dbReference type="ARBA" id="ARBA00023239"/>
    </source>
</evidence>
<protein>
    <submittedName>
        <fullName evidence="6">Mss4-like protein</fullName>
    </submittedName>
</protein>
<dbReference type="PANTHER" id="PTHR33337">
    <property type="entry name" value="GFA DOMAIN-CONTAINING PROTEIN"/>
    <property type="match status" value="1"/>
</dbReference>
<name>A0ABR4KXQ5_9EURO</name>
<reference evidence="6 7" key="1">
    <citation type="submission" date="2024-07" db="EMBL/GenBank/DDBJ databases">
        <title>Section-level genome sequencing and comparative genomics of Aspergillus sections Usti and Cavernicolus.</title>
        <authorList>
            <consortium name="Lawrence Berkeley National Laboratory"/>
            <person name="Nybo J.L."/>
            <person name="Vesth T.C."/>
            <person name="Theobald S."/>
            <person name="Frisvad J.C."/>
            <person name="Larsen T.O."/>
            <person name="Kjaerboelling I."/>
            <person name="Rothschild-Mancinelli K."/>
            <person name="Lyhne E.K."/>
            <person name="Kogle M.E."/>
            <person name="Barry K."/>
            <person name="Clum A."/>
            <person name="Na H."/>
            <person name="Ledsgaard L."/>
            <person name="Lin J."/>
            <person name="Lipzen A."/>
            <person name="Kuo A."/>
            <person name="Riley R."/>
            <person name="Mondo S."/>
            <person name="Labutti K."/>
            <person name="Haridas S."/>
            <person name="Pangalinan J."/>
            <person name="Salamov A.A."/>
            <person name="Simmons B.A."/>
            <person name="Magnuson J.K."/>
            <person name="Chen J."/>
            <person name="Drula E."/>
            <person name="Henrissat B."/>
            <person name="Wiebenga A."/>
            <person name="Lubbers R.J."/>
            <person name="Gomes A.C."/>
            <person name="Makela M.R."/>
            <person name="Stajich J."/>
            <person name="Grigoriev I.V."/>
            <person name="Mortensen U.H."/>
            <person name="De Vries R.P."/>
            <person name="Baker S.E."/>
            <person name="Andersen M.R."/>
        </authorList>
    </citation>
    <scope>NUCLEOTIDE SEQUENCE [LARGE SCALE GENOMIC DNA]</scope>
    <source>
        <strain evidence="6 7">CBS 123904</strain>
    </source>
</reference>
<dbReference type="Pfam" id="PF04828">
    <property type="entry name" value="GFA"/>
    <property type="match status" value="1"/>
</dbReference>
<keyword evidence="2" id="KW-0479">Metal-binding</keyword>
<organism evidence="6 7">
    <name type="scientific">Aspergillus pseudoustus</name>
    <dbReference type="NCBI Taxonomy" id="1810923"/>
    <lineage>
        <taxon>Eukaryota</taxon>
        <taxon>Fungi</taxon>
        <taxon>Dikarya</taxon>
        <taxon>Ascomycota</taxon>
        <taxon>Pezizomycotina</taxon>
        <taxon>Eurotiomycetes</taxon>
        <taxon>Eurotiomycetidae</taxon>
        <taxon>Eurotiales</taxon>
        <taxon>Aspergillaceae</taxon>
        <taxon>Aspergillus</taxon>
        <taxon>Aspergillus subgen. Nidulantes</taxon>
    </lineage>
</organism>
<sequence length="367" mass="39498">MSHRTLIATCDCRTTHFTLTLPTNTLPLTVHLCHCTVCRRTHGAPCSFHAPVPLGNEPVFIAPSSLDTSLTGYVHGPSAKSTRYFCTTCGCHIGDRDCKGQWYISVSIFQEGDSAAWEIASHAYTHSTGDGGISGLLNVIDGRKLEVWNPPQDTQGGQQEATSNALLGQHVQRQEQADGEDEDKGEGEEDQTLLAQCHCGGIAARISRPGSSKSDPTKKWRAFFGLSRDARLVTGTHVTGWLSVGKERISPPIPTGTLCIGTAKSYRSSKNVLRAFCGVCGATAFFVSHQASQAGIVNVATGILRAEEGVMLGSWASWEWISGITSLQDGLRYDEGFACALSEGLRAWRIKHHGDTKGPAPDDELDT</sequence>
<dbReference type="EMBL" id="JBFXLU010000005">
    <property type="protein sequence ID" value="KAL2857065.1"/>
    <property type="molecule type" value="Genomic_DNA"/>
</dbReference>
<dbReference type="InterPro" id="IPR011057">
    <property type="entry name" value="Mss4-like_sf"/>
</dbReference>
<dbReference type="InterPro" id="IPR006913">
    <property type="entry name" value="CENP-V/GFA"/>
</dbReference>
<proteinExistence type="inferred from homology"/>
<dbReference type="PANTHER" id="PTHR33337:SF31">
    <property type="entry name" value="DUF636 DOMAIN PROTEIN (AFU_ORTHOLOGUE AFUA_2G12650)"/>
    <property type="match status" value="1"/>
</dbReference>
<evidence type="ECO:0000256" key="2">
    <source>
        <dbReference type="ARBA" id="ARBA00022723"/>
    </source>
</evidence>
<comment type="caution">
    <text evidence="6">The sequence shown here is derived from an EMBL/GenBank/DDBJ whole genome shotgun (WGS) entry which is preliminary data.</text>
</comment>
<evidence type="ECO:0000256" key="1">
    <source>
        <dbReference type="ARBA" id="ARBA00005495"/>
    </source>
</evidence>
<dbReference type="Gene3D" id="3.90.1590.10">
    <property type="entry name" value="glutathione-dependent formaldehyde- activating enzyme (gfa)"/>
    <property type="match status" value="2"/>
</dbReference>
<dbReference type="Proteomes" id="UP001610446">
    <property type="component" value="Unassembled WGS sequence"/>
</dbReference>
<gene>
    <name evidence="6" type="ORF">BJY01DRAFT_262635</name>
</gene>
<comment type="similarity">
    <text evidence="1">Belongs to the Gfa family.</text>
</comment>
<evidence type="ECO:0000313" key="6">
    <source>
        <dbReference type="EMBL" id="KAL2857065.1"/>
    </source>
</evidence>
<keyword evidence="3" id="KW-0862">Zinc</keyword>
<evidence type="ECO:0000256" key="3">
    <source>
        <dbReference type="ARBA" id="ARBA00022833"/>
    </source>
</evidence>
<dbReference type="SUPFAM" id="SSF51316">
    <property type="entry name" value="Mss4-like"/>
    <property type="match status" value="2"/>
</dbReference>
<accession>A0ABR4KXQ5</accession>
<keyword evidence="7" id="KW-1185">Reference proteome</keyword>